<dbReference type="PANTHER" id="PTHR45566:SF2">
    <property type="entry name" value="NARL SUBFAMILY"/>
    <property type="match status" value="1"/>
</dbReference>
<evidence type="ECO:0000313" key="3">
    <source>
        <dbReference type="Proteomes" id="UP001296706"/>
    </source>
</evidence>
<sequence>MLVVGPPDLVTTSVVSALQANGLAAERREVNGSGSGFPRPSRGGGVVVVNLDFPESVGLVAEAVTSGWPTLVVGRRTDRERTAAAVAAGAAAYVPGSCPLEVLVHTVLQVSAGRAVMMTKERLAWLELHRVARAEVDTRRRRLDLLTDREFEVLRRLERGQKAADIAVDAVLAMSTVRTHIRSILVKLEVNSQQHAIAIYRETRRHGE</sequence>
<reference evidence="2 3" key="1">
    <citation type="submission" date="2020-04" db="EMBL/GenBank/DDBJ databases">
        <authorList>
            <person name="Klaysubun C."/>
            <person name="Duangmal K."/>
            <person name="Lipun K."/>
        </authorList>
    </citation>
    <scope>NUCLEOTIDE SEQUENCE [LARGE SCALE GENOMIC DNA]</scope>
    <source>
        <strain evidence="2 3">JCM 11839</strain>
    </source>
</reference>
<dbReference type="SUPFAM" id="SSF46894">
    <property type="entry name" value="C-terminal effector domain of the bipartite response regulators"/>
    <property type="match status" value="1"/>
</dbReference>
<dbReference type="SMART" id="SM00421">
    <property type="entry name" value="HTH_LUXR"/>
    <property type="match status" value="1"/>
</dbReference>
<proteinExistence type="predicted"/>
<protein>
    <submittedName>
        <fullName evidence="2">Response regulator transcription factor</fullName>
    </submittedName>
</protein>
<dbReference type="Gene3D" id="3.40.50.2300">
    <property type="match status" value="1"/>
</dbReference>
<accession>A0ABX1RA15</accession>
<comment type="caution">
    <text evidence="2">The sequence shown here is derived from an EMBL/GenBank/DDBJ whole genome shotgun (WGS) entry which is preliminary data.</text>
</comment>
<dbReference type="PRINTS" id="PR00038">
    <property type="entry name" value="HTHLUXR"/>
</dbReference>
<keyword evidence="3" id="KW-1185">Reference proteome</keyword>
<dbReference type="Pfam" id="PF00196">
    <property type="entry name" value="GerE"/>
    <property type="match status" value="1"/>
</dbReference>
<dbReference type="Proteomes" id="UP001296706">
    <property type="component" value="Unassembled WGS sequence"/>
</dbReference>
<dbReference type="PANTHER" id="PTHR45566">
    <property type="entry name" value="HTH-TYPE TRANSCRIPTIONAL REGULATOR YHJB-RELATED"/>
    <property type="match status" value="1"/>
</dbReference>
<name>A0ABX1RA15_9PSEU</name>
<dbReference type="InterPro" id="IPR051015">
    <property type="entry name" value="EvgA-like"/>
</dbReference>
<evidence type="ECO:0000259" key="1">
    <source>
        <dbReference type="PROSITE" id="PS50043"/>
    </source>
</evidence>
<dbReference type="RefSeq" id="WP_169394939.1">
    <property type="nucleotide sequence ID" value="NZ_BAAAJH010000003.1"/>
</dbReference>
<gene>
    <name evidence="2" type="ORF">HF577_07110</name>
</gene>
<organism evidence="2 3">
    <name type="scientific">Pseudonocardia xinjiangensis</name>
    <dbReference type="NCBI Taxonomy" id="75289"/>
    <lineage>
        <taxon>Bacteria</taxon>
        <taxon>Bacillati</taxon>
        <taxon>Actinomycetota</taxon>
        <taxon>Actinomycetes</taxon>
        <taxon>Pseudonocardiales</taxon>
        <taxon>Pseudonocardiaceae</taxon>
        <taxon>Pseudonocardia</taxon>
    </lineage>
</organism>
<dbReference type="PROSITE" id="PS50043">
    <property type="entry name" value="HTH_LUXR_2"/>
    <property type="match status" value="1"/>
</dbReference>
<feature type="domain" description="HTH luxR-type" evidence="1">
    <location>
        <begin position="139"/>
        <end position="204"/>
    </location>
</feature>
<dbReference type="CDD" id="cd06170">
    <property type="entry name" value="LuxR_C_like"/>
    <property type="match status" value="1"/>
</dbReference>
<dbReference type="InterPro" id="IPR016032">
    <property type="entry name" value="Sig_transdc_resp-reg_C-effctor"/>
</dbReference>
<dbReference type="EMBL" id="JAAXKY010000014">
    <property type="protein sequence ID" value="NMH76867.1"/>
    <property type="molecule type" value="Genomic_DNA"/>
</dbReference>
<dbReference type="InterPro" id="IPR000792">
    <property type="entry name" value="Tscrpt_reg_LuxR_C"/>
</dbReference>
<evidence type="ECO:0000313" key="2">
    <source>
        <dbReference type="EMBL" id="NMH76867.1"/>
    </source>
</evidence>